<protein>
    <submittedName>
        <fullName evidence="1">Uncharacterized protein</fullName>
    </submittedName>
</protein>
<evidence type="ECO:0000313" key="2">
    <source>
        <dbReference type="Proteomes" id="UP000218418"/>
    </source>
</evidence>
<accession>A0A1Z4M3G1</accession>
<dbReference type="Proteomes" id="UP000218418">
    <property type="component" value="Plasmid plasmid3"/>
</dbReference>
<organism evidence="1 2">
    <name type="scientific">Calothrix parasitica NIES-267</name>
    <dbReference type="NCBI Taxonomy" id="1973488"/>
    <lineage>
        <taxon>Bacteria</taxon>
        <taxon>Bacillati</taxon>
        <taxon>Cyanobacteriota</taxon>
        <taxon>Cyanophyceae</taxon>
        <taxon>Nostocales</taxon>
        <taxon>Calotrichaceae</taxon>
        <taxon>Calothrix</taxon>
    </lineage>
</organism>
<dbReference type="EMBL" id="AP018230">
    <property type="protein sequence ID" value="BAY87921.1"/>
    <property type="molecule type" value="Genomic_DNA"/>
</dbReference>
<dbReference type="AlphaFoldDB" id="A0A1Z4M3G1"/>
<geneLocation type="plasmid" evidence="2">
    <name>Plasmid3 dna</name>
</geneLocation>
<reference evidence="1 2" key="1">
    <citation type="submission" date="2017-06" db="EMBL/GenBank/DDBJ databases">
        <title>Genome sequencing of cyanobaciteial culture collection at National Institute for Environmental Studies (NIES).</title>
        <authorList>
            <person name="Hirose Y."/>
            <person name="Shimura Y."/>
            <person name="Fujisawa T."/>
            <person name="Nakamura Y."/>
            <person name="Kawachi M."/>
        </authorList>
    </citation>
    <scope>NUCLEOTIDE SEQUENCE [LARGE SCALE GENOMIC DNA]</scope>
    <source>
        <strain evidence="1 2">NIES-267</strain>
        <plasmid evidence="2">Plasmid3 dna</plasmid>
    </source>
</reference>
<sequence>MAKKKDSWWLFSEIRKSLKDGKKRGAEINSYMEKQGWVIRRWEGIVLKYHLAPNFTPNREHVNQAISALSK</sequence>
<keyword evidence="1" id="KW-0614">Plasmid</keyword>
<proteinExistence type="predicted"/>
<name>A0A1Z4M3G1_9CYAN</name>
<gene>
    <name evidence="1" type="ORF">NIES267_74450</name>
</gene>
<evidence type="ECO:0000313" key="1">
    <source>
        <dbReference type="EMBL" id="BAY87921.1"/>
    </source>
</evidence>
<keyword evidence="2" id="KW-1185">Reference proteome</keyword>